<reference evidence="4 5" key="1">
    <citation type="submission" date="2013-02" db="EMBL/GenBank/DDBJ databases">
        <title>Whole genome shotgun sequence of Gordonia malaquae NBRC 108250.</title>
        <authorList>
            <person name="Yoshida I."/>
            <person name="Hosoyama A."/>
            <person name="Tsuchikane K."/>
            <person name="Ando Y."/>
            <person name="Baba S."/>
            <person name="Ohji S."/>
            <person name="Hamada M."/>
            <person name="Tamura T."/>
            <person name="Yamazoe A."/>
            <person name="Yamazaki S."/>
            <person name="Fujita N."/>
        </authorList>
    </citation>
    <scope>NUCLEOTIDE SEQUENCE [LARGE SCALE GENOMIC DNA]</scope>
    <source>
        <strain evidence="4 5">NBRC 108250</strain>
    </source>
</reference>
<evidence type="ECO:0000313" key="4">
    <source>
        <dbReference type="EMBL" id="GAC78216.1"/>
    </source>
</evidence>
<sequence length="200" mass="21249">MSALEPQRVRAAREALDVAVREDRRARIAAAPALRERARRQRAALRIVMVAALIVTLVAASVGLWATLSASSLRDTAVSTDDAVDAASKAVVTMLTPDPADATGYLTAVTGDSAGAQRTRFDQNHGAIAEYVRTLTVRPEGRIVSAGVAGRDGDDVDVLLVAQASDPTLVGGQHGQQRVTLRVSMVRIDGDWRVADTERL</sequence>
<gene>
    <name evidence="4" type="ORF">GM1_002_01940</name>
</gene>
<keyword evidence="3" id="KW-1133">Transmembrane helix</keyword>
<dbReference type="Proteomes" id="UP000035009">
    <property type="component" value="Unassembled WGS sequence"/>
</dbReference>
<comment type="caution">
    <text evidence="4">The sequence shown here is derived from an EMBL/GenBank/DDBJ whole genome shotgun (WGS) entry which is preliminary data.</text>
</comment>
<comment type="subcellular location">
    <subcellularLocation>
        <location evidence="1">Membrane</location>
    </subcellularLocation>
</comment>
<dbReference type="PANTHER" id="PTHR37042">
    <property type="entry name" value="OUTER MEMBRANE PROTEIN RV1973"/>
    <property type="match status" value="1"/>
</dbReference>
<accession>M3T9Y5</accession>
<organism evidence="4 5">
    <name type="scientific">Gordonia malaquae NBRC 108250</name>
    <dbReference type="NCBI Taxonomy" id="1223542"/>
    <lineage>
        <taxon>Bacteria</taxon>
        <taxon>Bacillati</taxon>
        <taxon>Actinomycetota</taxon>
        <taxon>Actinomycetes</taxon>
        <taxon>Mycobacteriales</taxon>
        <taxon>Gordoniaceae</taxon>
        <taxon>Gordonia</taxon>
    </lineage>
</organism>
<evidence type="ECO:0000256" key="1">
    <source>
        <dbReference type="ARBA" id="ARBA00004370"/>
    </source>
</evidence>
<feature type="transmembrane region" description="Helical" evidence="3">
    <location>
        <begin position="43"/>
        <end position="66"/>
    </location>
</feature>
<evidence type="ECO:0008006" key="6">
    <source>
        <dbReference type="Google" id="ProtNLM"/>
    </source>
</evidence>
<evidence type="ECO:0000256" key="2">
    <source>
        <dbReference type="ARBA" id="ARBA00023136"/>
    </source>
</evidence>
<dbReference type="EMBL" id="BAOP01000002">
    <property type="protein sequence ID" value="GAC78216.1"/>
    <property type="molecule type" value="Genomic_DNA"/>
</dbReference>
<keyword evidence="3" id="KW-0812">Transmembrane</keyword>
<dbReference type="PANTHER" id="PTHR37042:SF4">
    <property type="entry name" value="OUTER MEMBRANE PROTEIN RV1973"/>
    <property type="match status" value="1"/>
</dbReference>
<protein>
    <recommendedName>
        <fullName evidence="6">Mce-associated membrane protein</fullName>
    </recommendedName>
</protein>
<dbReference type="RefSeq" id="WP_008376060.1">
    <property type="nucleotide sequence ID" value="NZ_BAOP01000002.1"/>
</dbReference>
<evidence type="ECO:0000313" key="5">
    <source>
        <dbReference type="Proteomes" id="UP000035009"/>
    </source>
</evidence>
<dbReference type="eggNOG" id="ENOG5033U8H">
    <property type="taxonomic scope" value="Bacteria"/>
</dbReference>
<dbReference type="GO" id="GO:0016020">
    <property type="term" value="C:membrane"/>
    <property type="evidence" value="ECO:0007669"/>
    <property type="project" value="UniProtKB-SubCell"/>
</dbReference>
<name>M3T9Y5_GORML</name>
<proteinExistence type="predicted"/>
<keyword evidence="5" id="KW-1185">Reference proteome</keyword>
<dbReference type="AlphaFoldDB" id="M3T9Y5"/>
<evidence type="ECO:0000256" key="3">
    <source>
        <dbReference type="SAM" id="Phobius"/>
    </source>
</evidence>
<dbReference type="STRING" id="410332.SAMN04488550_3599"/>
<keyword evidence="2 3" id="KW-0472">Membrane</keyword>
<dbReference type="OrthoDB" id="4578504at2"/>